<dbReference type="EMBL" id="LKAJ02000001">
    <property type="protein sequence ID" value="MCS5711929.1"/>
    <property type="molecule type" value="Genomic_DNA"/>
</dbReference>
<accession>A0A0Q9YPG3</accession>
<gene>
    <name evidence="1" type="ORF">HT99x_00249</name>
    <name evidence="2" type="ORF">HT99x_010840</name>
</gene>
<protein>
    <submittedName>
        <fullName evidence="1">Uncharacterized protein</fullName>
    </submittedName>
</protein>
<dbReference type="RefSeq" id="WP_075064895.1">
    <property type="nucleotide sequence ID" value="NZ_LKAJ02000001.1"/>
</dbReference>
<dbReference type="EMBL" id="LKAJ01000001">
    <property type="protein sequence ID" value="KRG22709.1"/>
    <property type="molecule type" value="Genomic_DNA"/>
</dbReference>
<organism evidence="1">
    <name type="scientific">Candidatus Berkiella aquae</name>
    <dbReference type="NCBI Taxonomy" id="295108"/>
    <lineage>
        <taxon>Bacteria</taxon>
        <taxon>Pseudomonadati</taxon>
        <taxon>Pseudomonadota</taxon>
        <taxon>Gammaproteobacteria</taxon>
        <taxon>Candidatus Berkiellales</taxon>
        <taxon>Candidatus Berkiellaceae</taxon>
        <taxon>Candidatus Berkiella</taxon>
    </lineage>
</organism>
<dbReference type="AlphaFoldDB" id="A0A0Q9YPG3"/>
<evidence type="ECO:0000313" key="3">
    <source>
        <dbReference type="Proteomes" id="UP000051497"/>
    </source>
</evidence>
<reference evidence="2" key="3">
    <citation type="submission" date="2021-06" db="EMBL/GenBank/DDBJ databases">
        <title>Genomic Description and Analysis of Intracellular Bacteria, Candidatus Berkiella cookevillensis and Candidatus Berkiella aquae.</title>
        <authorList>
            <person name="Kidane D.T."/>
            <person name="Mehari Y.T."/>
            <person name="Rice F.C."/>
            <person name="Arivett B.A."/>
            <person name="Farone A.L."/>
            <person name="Berk S.G."/>
            <person name="Farone M.B."/>
        </authorList>
    </citation>
    <scope>NUCLEOTIDE SEQUENCE</scope>
    <source>
        <strain evidence="2">HT99</strain>
    </source>
</reference>
<dbReference type="STRING" id="295108.HT99x_00249"/>
<name>A0A0Q9YPG3_9GAMM</name>
<dbReference type="Proteomes" id="UP000051497">
    <property type="component" value="Unassembled WGS sequence"/>
</dbReference>
<evidence type="ECO:0000313" key="1">
    <source>
        <dbReference type="EMBL" id="KRG22709.1"/>
    </source>
</evidence>
<reference evidence="1" key="1">
    <citation type="submission" date="2015-09" db="EMBL/GenBank/DDBJ databases">
        <title>Draft Genome Sequences of Two Novel Amoeba-resistant Intranuclear Bacteria, Candidatus Berkiella cookevillensis and Candidatus Berkiella aquae.</title>
        <authorList>
            <person name="Mehari Y.T."/>
            <person name="Arivett B.A."/>
            <person name="Farone A.L."/>
            <person name="Gunderson J.H."/>
            <person name="Farone M.B."/>
        </authorList>
    </citation>
    <scope>NUCLEOTIDE SEQUENCE [LARGE SCALE GENOMIC DNA]</scope>
    <source>
        <strain evidence="1">HT99</strain>
    </source>
</reference>
<reference evidence="2" key="2">
    <citation type="journal article" date="2016" name="Genome Announc.">
        <title>Draft Genome Sequences of Two Novel Amoeba-Resistant Intranuclear Bacteria, 'Candidatus Berkiella cookevillensis' and 'Candidatus Berkiella aquae'.</title>
        <authorList>
            <person name="Mehari Y.T."/>
            <person name="Arivett B.A."/>
            <person name="Farone A.L."/>
            <person name="Gunderson J.H."/>
            <person name="Farone M.B."/>
        </authorList>
    </citation>
    <scope>NUCLEOTIDE SEQUENCE</scope>
    <source>
        <strain evidence="2">HT99</strain>
    </source>
</reference>
<proteinExistence type="predicted"/>
<keyword evidence="3" id="KW-1185">Reference proteome</keyword>
<dbReference type="OrthoDB" id="6043530at2"/>
<comment type="caution">
    <text evidence="1">The sequence shown here is derived from an EMBL/GenBank/DDBJ whole genome shotgun (WGS) entry which is preliminary data.</text>
</comment>
<sequence length="178" mass="20493">MLDTPIVKVKNPHEIRFIHQTISPTLSKPKPGESKCHHLDAIAHDVATHRQSMLDFPPIEIFSIRDPQSNEKAYYSLNNRKLYIAKKSRSQEINTVKATFEQILHSLWKMTSQSDGLNFPTPTQLGEKECNPTGLLLQFRDFIKIRATLYPLNTPRGSETPAQRIEREAQEVFKLKSR</sequence>
<evidence type="ECO:0000313" key="2">
    <source>
        <dbReference type="EMBL" id="MCS5711929.1"/>
    </source>
</evidence>